<evidence type="ECO:0000256" key="1">
    <source>
        <dbReference type="SAM" id="MobiDB-lite"/>
    </source>
</evidence>
<evidence type="ECO:0000313" key="3">
    <source>
        <dbReference type="Proteomes" id="UP000253507"/>
    </source>
</evidence>
<feature type="compositionally biased region" description="Low complexity" evidence="1">
    <location>
        <begin position="67"/>
        <end position="82"/>
    </location>
</feature>
<dbReference type="OrthoDB" id="4333721at2"/>
<dbReference type="RefSeq" id="WP_114019432.1">
    <property type="nucleotide sequence ID" value="NZ_QOIM01000057.1"/>
</dbReference>
<dbReference type="AlphaFoldDB" id="A0A367E5N0"/>
<protein>
    <submittedName>
        <fullName evidence="2">Uncharacterized protein</fullName>
    </submittedName>
</protein>
<organism evidence="2 3">
    <name type="scientific">Streptomyces reniochalinae</name>
    <dbReference type="NCBI Taxonomy" id="2250578"/>
    <lineage>
        <taxon>Bacteria</taxon>
        <taxon>Bacillati</taxon>
        <taxon>Actinomycetota</taxon>
        <taxon>Actinomycetes</taxon>
        <taxon>Kitasatosporales</taxon>
        <taxon>Streptomycetaceae</taxon>
        <taxon>Streptomyces</taxon>
    </lineage>
</organism>
<accession>A0A367E5N0</accession>
<reference evidence="2 3" key="1">
    <citation type="submission" date="2018-06" db="EMBL/GenBank/DDBJ databases">
        <title>Streptomyces reniochalinae sp. nov. and Streptomyces diacarnus sp. nov. from marine sponges.</title>
        <authorList>
            <person name="Li L."/>
        </authorList>
    </citation>
    <scope>NUCLEOTIDE SEQUENCE [LARGE SCALE GENOMIC DNA]</scope>
    <source>
        <strain evidence="2 3">LHW50302</strain>
    </source>
</reference>
<gene>
    <name evidence="2" type="ORF">DQ392_33305</name>
</gene>
<name>A0A367E5N0_9ACTN</name>
<proteinExistence type="predicted"/>
<feature type="region of interest" description="Disordered" evidence="1">
    <location>
        <begin position="1"/>
        <end position="83"/>
    </location>
</feature>
<sequence length="207" mass="21461">MPLTPEESQIYESVPDTRTSAGASRTPQAPRTANPIPGPRSAPRPAPPRSDSKGPSTPGRPGVPRQGSPAAPSGPKAPSESGTAQIQLVAASDATAVEVADETVDKLLDEGRAPGQILLLTTGAQHPWAEHELSFGEDAYWRQLAAGEDVFCAHTSSVSRTSQRPVVLLAVNGGTDPEAAAALPAALEKATEKLIVCGDPERLRALL</sequence>
<evidence type="ECO:0000313" key="2">
    <source>
        <dbReference type="EMBL" id="RCG13364.1"/>
    </source>
</evidence>
<feature type="compositionally biased region" description="Pro residues" evidence="1">
    <location>
        <begin position="36"/>
        <end position="48"/>
    </location>
</feature>
<dbReference type="EMBL" id="QOIM01000057">
    <property type="protein sequence ID" value="RCG13364.1"/>
    <property type="molecule type" value="Genomic_DNA"/>
</dbReference>
<feature type="compositionally biased region" description="Polar residues" evidence="1">
    <location>
        <begin position="1"/>
        <end position="31"/>
    </location>
</feature>
<keyword evidence="3" id="KW-1185">Reference proteome</keyword>
<comment type="caution">
    <text evidence="2">The sequence shown here is derived from an EMBL/GenBank/DDBJ whole genome shotgun (WGS) entry which is preliminary data.</text>
</comment>
<dbReference type="Proteomes" id="UP000253507">
    <property type="component" value="Unassembled WGS sequence"/>
</dbReference>